<keyword evidence="1" id="KW-0812">Transmembrane</keyword>
<dbReference type="EMBL" id="MKKK01000045">
    <property type="protein sequence ID" value="OEY93601.1"/>
    <property type="molecule type" value="Genomic_DNA"/>
</dbReference>
<name>A0A1E7R2U6_9GAMM</name>
<dbReference type="OrthoDB" id="6692781at2"/>
<organism evidence="2 3">
    <name type="scientific">Acinetobacter qingfengensis</name>
    <dbReference type="NCBI Taxonomy" id="1262585"/>
    <lineage>
        <taxon>Bacteria</taxon>
        <taxon>Pseudomonadati</taxon>
        <taxon>Pseudomonadota</taxon>
        <taxon>Gammaproteobacteria</taxon>
        <taxon>Moraxellales</taxon>
        <taxon>Moraxellaceae</taxon>
        <taxon>Acinetobacter</taxon>
    </lineage>
</organism>
<feature type="transmembrane region" description="Helical" evidence="1">
    <location>
        <begin position="21"/>
        <end position="40"/>
    </location>
</feature>
<dbReference type="Proteomes" id="UP000185895">
    <property type="component" value="Unassembled WGS sequence"/>
</dbReference>
<gene>
    <name evidence="2" type="ORF">BJI46_03930</name>
</gene>
<feature type="transmembrane region" description="Helical" evidence="1">
    <location>
        <begin position="60"/>
        <end position="78"/>
    </location>
</feature>
<evidence type="ECO:0008006" key="4">
    <source>
        <dbReference type="Google" id="ProtNLM"/>
    </source>
</evidence>
<dbReference type="AlphaFoldDB" id="A0A1E7R2U6"/>
<comment type="caution">
    <text evidence="2">The sequence shown here is derived from an EMBL/GenBank/DDBJ whole genome shotgun (WGS) entry which is preliminary data.</text>
</comment>
<keyword evidence="3" id="KW-1185">Reference proteome</keyword>
<reference evidence="2 3" key="1">
    <citation type="submission" date="2016-09" db="EMBL/GenBank/DDBJ databases">
        <authorList>
            <person name="Capua I."/>
            <person name="De Benedictis P."/>
            <person name="Joannis T."/>
            <person name="Lombin L.H."/>
            <person name="Cattoli G."/>
        </authorList>
    </citation>
    <scope>NUCLEOTIDE SEQUENCE [LARGE SCALE GENOMIC DNA]</scope>
    <source>
        <strain evidence="2 3">ANC 4671</strain>
    </source>
</reference>
<sequence length="322" mass="38094">MSNSTEKSIKKDFKISDYIGWILLGITLWFLFPWIFSFFFNWIMTDPKYYGENFGAVGDIYGSVNALFTSATLILVIVSTMMQRQANQDVREAMAKQLKQEQASSTAQLAQAIDSTKKQLELAIQVHEAQISESKYAIFNNKFYSLINFKSESVNNLVWYTDEHGVEQRIEPKIFFERLSKTVRHSLSVWSENPDEMDIEFLKKSVYIKTFPYSKRNDITSLLAYFSNYKYLIELVKNMDLSPIDKRMYLRIIANSMNYNEQIILFYISPLYKDLMECLKDSEIFVHFSGYRYEFFAHKFYNESYFGIEFWKEFFKEQGDPT</sequence>
<protein>
    <recommendedName>
        <fullName evidence="4">Phage abortive infection protein</fullName>
    </recommendedName>
</protein>
<dbReference type="RefSeq" id="WP_070070416.1">
    <property type="nucleotide sequence ID" value="NZ_MKKK01000045.1"/>
</dbReference>
<keyword evidence="1" id="KW-0472">Membrane</keyword>
<keyword evidence="1" id="KW-1133">Transmembrane helix</keyword>
<evidence type="ECO:0000256" key="1">
    <source>
        <dbReference type="SAM" id="Phobius"/>
    </source>
</evidence>
<proteinExistence type="predicted"/>
<evidence type="ECO:0000313" key="3">
    <source>
        <dbReference type="Proteomes" id="UP000185895"/>
    </source>
</evidence>
<evidence type="ECO:0000313" key="2">
    <source>
        <dbReference type="EMBL" id="OEY93601.1"/>
    </source>
</evidence>
<accession>A0A1E7R2U6</accession>